<name>A0A4P9XFU9_9FUNG</name>
<dbReference type="Pfam" id="PF13519">
    <property type="entry name" value="VWA_2"/>
    <property type="match status" value="1"/>
</dbReference>
<proteinExistence type="predicted"/>
<gene>
    <name evidence="2" type="ORF">THASP1DRAFT_33766</name>
</gene>
<reference evidence="3" key="1">
    <citation type="journal article" date="2018" name="Nat. Microbiol.">
        <title>Leveraging single-cell genomics to expand the fungal tree of life.</title>
        <authorList>
            <person name="Ahrendt S.R."/>
            <person name="Quandt C.A."/>
            <person name="Ciobanu D."/>
            <person name="Clum A."/>
            <person name="Salamov A."/>
            <person name="Andreopoulos B."/>
            <person name="Cheng J.F."/>
            <person name="Woyke T."/>
            <person name="Pelin A."/>
            <person name="Henrissat B."/>
            <person name="Reynolds N.K."/>
            <person name="Benny G.L."/>
            <person name="Smith M.E."/>
            <person name="James T.Y."/>
            <person name="Grigoriev I.V."/>
        </authorList>
    </citation>
    <scope>NUCLEOTIDE SEQUENCE [LARGE SCALE GENOMIC DNA]</scope>
    <source>
        <strain evidence="3">RSA 1356</strain>
    </source>
</reference>
<evidence type="ECO:0000313" key="3">
    <source>
        <dbReference type="Proteomes" id="UP000271241"/>
    </source>
</evidence>
<keyword evidence="3" id="KW-1185">Reference proteome</keyword>
<organism evidence="2 3">
    <name type="scientific">Thamnocephalis sphaerospora</name>
    <dbReference type="NCBI Taxonomy" id="78915"/>
    <lineage>
        <taxon>Eukaryota</taxon>
        <taxon>Fungi</taxon>
        <taxon>Fungi incertae sedis</taxon>
        <taxon>Zoopagomycota</taxon>
        <taxon>Zoopagomycotina</taxon>
        <taxon>Zoopagomycetes</taxon>
        <taxon>Zoopagales</taxon>
        <taxon>Sigmoideomycetaceae</taxon>
        <taxon>Thamnocephalis</taxon>
    </lineage>
</organism>
<protein>
    <recommendedName>
        <fullName evidence="1">VWFA domain-containing protein</fullName>
    </recommendedName>
</protein>
<accession>A0A4P9XFU9</accession>
<sequence length="188" mass="20661">MIIVFLVDTSTYAARCFADGTTLLDATRTAARSLAQRIRQTSPSTRFMLVSYAPGIKATKCSLADSPDELAYALERLRPDDAWNGGNALGTVFDALQLDRSLRQTDTFGKGRLPGIFDPVKVLWFSYGGHRGQDEQRLEIPGSTCPGAELYREPFRWDQRINALLMLPEGETPAAEQIGMMANVTGGK</sequence>
<dbReference type="AlphaFoldDB" id="A0A4P9XFU9"/>
<dbReference type="InterPro" id="IPR051113">
    <property type="entry name" value="Integrator_subunit6"/>
</dbReference>
<feature type="domain" description="VWFA" evidence="1">
    <location>
        <begin position="3"/>
        <end position="100"/>
    </location>
</feature>
<evidence type="ECO:0000313" key="2">
    <source>
        <dbReference type="EMBL" id="RKP04464.1"/>
    </source>
</evidence>
<dbReference type="PANTHER" id="PTHR12957">
    <property type="entry name" value="DEAD/H BOX POLYPEPTIDE 26/DICE1-RELATED"/>
    <property type="match status" value="1"/>
</dbReference>
<dbReference type="OrthoDB" id="17307at2759"/>
<dbReference type="GO" id="GO:0032039">
    <property type="term" value="C:integrator complex"/>
    <property type="evidence" value="ECO:0007669"/>
    <property type="project" value="TreeGrafter"/>
</dbReference>
<dbReference type="SUPFAM" id="SSF53300">
    <property type="entry name" value="vWA-like"/>
    <property type="match status" value="1"/>
</dbReference>
<dbReference type="GO" id="GO:0034472">
    <property type="term" value="P:snRNA 3'-end processing"/>
    <property type="evidence" value="ECO:0007669"/>
    <property type="project" value="TreeGrafter"/>
</dbReference>
<dbReference type="InterPro" id="IPR002035">
    <property type="entry name" value="VWF_A"/>
</dbReference>
<dbReference type="STRING" id="78915.A0A4P9XFU9"/>
<evidence type="ECO:0000259" key="1">
    <source>
        <dbReference type="Pfam" id="PF13519"/>
    </source>
</evidence>
<dbReference type="InterPro" id="IPR036465">
    <property type="entry name" value="vWFA_dom_sf"/>
</dbReference>
<dbReference type="Proteomes" id="UP000271241">
    <property type="component" value="Unassembled WGS sequence"/>
</dbReference>
<dbReference type="EMBL" id="KZ993709">
    <property type="protein sequence ID" value="RKP04464.1"/>
    <property type="molecule type" value="Genomic_DNA"/>
</dbReference>
<dbReference type="PANTHER" id="PTHR12957:SF2">
    <property type="entry name" value="INTEGRATOR COMPLEX SUBUNIT 6"/>
    <property type="match status" value="1"/>
</dbReference>
<dbReference type="Gene3D" id="3.40.50.410">
    <property type="entry name" value="von Willebrand factor, type A domain"/>
    <property type="match status" value="1"/>
</dbReference>